<reference evidence="2 3" key="1">
    <citation type="submission" date="2013-02" db="EMBL/GenBank/DDBJ databases">
        <authorList>
            <person name="Fiebig A."/>
            <person name="Goeker M."/>
            <person name="Klenk H.-P.P."/>
        </authorList>
    </citation>
    <scope>NUCLEOTIDE SEQUENCE [LARGE SCALE GENOMIC DNA]</scope>
    <source>
        <strain evidence="2 3">DSM 19309</strain>
    </source>
</reference>
<dbReference type="STRING" id="442562.Rumeso_02358"/>
<organism evidence="2 3">
    <name type="scientific">Rubellimicrobium mesophilum DSM 19309</name>
    <dbReference type="NCBI Taxonomy" id="442562"/>
    <lineage>
        <taxon>Bacteria</taxon>
        <taxon>Pseudomonadati</taxon>
        <taxon>Pseudomonadota</taxon>
        <taxon>Alphaproteobacteria</taxon>
        <taxon>Rhodobacterales</taxon>
        <taxon>Roseobacteraceae</taxon>
        <taxon>Rubellimicrobium</taxon>
    </lineage>
</organism>
<feature type="compositionally biased region" description="Acidic residues" evidence="1">
    <location>
        <begin position="42"/>
        <end position="56"/>
    </location>
</feature>
<dbReference type="EMBL" id="AOSK01000061">
    <property type="protein sequence ID" value="EYD76051.1"/>
    <property type="molecule type" value="Genomic_DNA"/>
</dbReference>
<sequence length="56" mass="6226">MADRRQGNPPTNSREARLKAALKANIARRKARARDLEQPGEPPEDDASDATPEQEE</sequence>
<name>A0A017HNX9_9RHOB</name>
<gene>
    <name evidence="2" type="ORF">Rumeso_02358</name>
</gene>
<dbReference type="AlphaFoldDB" id="A0A017HNX9"/>
<comment type="caution">
    <text evidence="2">The sequence shown here is derived from an EMBL/GenBank/DDBJ whole genome shotgun (WGS) entry which is preliminary data.</text>
</comment>
<accession>A0A017HNX9</accession>
<dbReference type="Proteomes" id="UP000019666">
    <property type="component" value="Unassembled WGS sequence"/>
</dbReference>
<dbReference type="RefSeq" id="WP_169791211.1">
    <property type="nucleotide sequence ID" value="NZ_KK088613.1"/>
</dbReference>
<evidence type="ECO:0000256" key="1">
    <source>
        <dbReference type="SAM" id="MobiDB-lite"/>
    </source>
</evidence>
<feature type="region of interest" description="Disordered" evidence="1">
    <location>
        <begin position="26"/>
        <end position="56"/>
    </location>
</feature>
<dbReference type="PATRIC" id="fig|442562.3.peg.2326"/>
<dbReference type="HOGENOM" id="CLU_3011553_0_0_5"/>
<evidence type="ECO:0000313" key="3">
    <source>
        <dbReference type="Proteomes" id="UP000019666"/>
    </source>
</evidence>
<keyword evidence="3" id="KW-1185">Reference proteome</keyword>
<proteinExistence type="predicted"/>
<protein>
    <submittedName>
        <fullName evidence="2">Uncharacterized protein</fullName>
    </submittedName>
</protein>
<evidence type="ECO:0000313" key="2">
    <source>
        <dbReference type="EMBL" id="EYD76051.1"/>
    </source>
</evidence>